<evidence type="ECO:0000256" key="1">
    <source>
        <dbReference type="SAM" id="Coils"/>
    </source>
</evidence>
<feature type="coiled-coil region" evidence="1">
    <location>
        <begin position="105"/>
        <end position="132"/>
    </location>
</feature>
<evidence type="ECO:0000313" key="3">
    <source>
        <dbReference type="EMBL" id="TMW69215.1"/>
    </source>
</evidence>
<dbReference type="Proteomes" id="UP000794436">
    <property type="component" value="Unassembled WGS sequence"/>
</dbReference>
<feature type="region of interest" description="Disordered" evidence="2">
    <location>
        <begin position="207"/>
        <end position="229"/>
    </location>
</feature>
<organism evidence="3 4">
    <name type="scientific">Pythium oligandrum</name>
    <name type="common">Mycoparasitic fungus</name>
    <dbReference type="NCBI Taxonomy" id="41045"/>
    <lineage>
        <taxon>Eukaryota</taxon>
        <taxon>Sar</taxon>
        <taxon>Stramenopiles</taxon>
        <taxon>Oomycota</taxon>
        <taxon>Peronosporomycetes</taxon>
        <taxon>Pythiales</taxon>
        <taxon>Pythiaceae</taxon>
        <taxon>Pythium</taxon>
    </lineage>
</organism>
<comment type="caution">
    <text evidence="3">The sequence shown here is derived from an EMBL/GenBank/DDBJ whole genome shotgun (WGS) entry which is preliminary data.</text>
</comment>
<keyword evidence="4" id="KW-1185">Reference proteome</keyword>
<reference evidence="3" key="1">
    <citation type="submission" date="2019-03" db="EMBL/GenBank/DDBJ databases">
        <title>Long read genome sequence of the mycoparasitic Pythium oligandrum ATCC 38472 isolated from sugarbeet rhizosphere.</title>
        <authorList>
            <person name="Gaulin E."/>
        </authorList>
    </citation>
    <scope>NUCLEOTIDE SEQUENCE</scope>
    <source>
        <strain evidence="3">ATCC 38472_TT</strain>
    </source>
</reference>
<gene>
    <name evidence="3" type="ORF">Poli38472_001371</name>
</gene>
<protein>
    <submittedName>
        <fullName evidence="3">Uncharacterized protein</fullName>
    </submittedName>
</protein>
<name>A0A8K1CV28_PYTOL</name>
<sequence>MLPFSLSDSVAAMGDDEVLAALKHECTNLRLSLEEEEEPEIEATNQSEEEDATRINKAEEVVMTGMKSKKNVRFADADVIEFEPSAWTATVASDGVPVGLSSTVRRRLRRRLDEYEEERKLERIDRQEYMEHGYLEADERLDILEAAGHSIAIINHVERESIRVNRERWESNEYDLLYQYGLGEDCMLDLDEEDELLLSQGGSLGDRNIYSNNNEEEEEDDADMMESEDETNNVSDYYYINSRSMLADNDVRFAMEDMDSYDTRKYDEWAWDYSSDVILGDNVDQESVDLPYSKDSFDGTSDCGFDISDMSSSPTDVSVTPDRLMSSPSKLIGAGSSSLKSGRVIV</sequence>
<feature type="compositionally biased region" description="Acidic residues" evidence="2">
    <location>
        <begin position="214"/>
        <end position="229"/>
    </location>
</feature>
<evidence type="ECO:0000256" key="2">
    <source>
        <dbReference type="SAM" id="MobiDB-lite"/>
    </source>
</evidence>
<dbReference type="AlphaFoldDB" id="A0A8K1CV28"/>
<evidence type="ECO:0000313" key="4">
    <source>
        <dbReference type="Proteomes" id="UP000794436"/>
    </source>
</evidence>
<keyword evidence="1" id="KW-0175">Coiled coil</keyword>
<dbReference type="OrthoDB" id="123853at2759"/>
<feature type="region of interest" description="Disordered" evidence="2">
    <location>
        <begin position="33"/>
        <end position="53"/>
    </location>
</feature>
<feature type="compositionally biased region" description="Acidic residues" evidence="2">
    <location>
        <begin position="34"/>
        <end position="51"/>
    </location>
</feature>
<dbReference type="EMBL" id="SPLM01000001">
    <property type="protein sequence ID" value="TMW69215.1"/>
    <property type="molecule type" value="Genomic_DNA"/>
</dbReference>
<accession>A0A8K1CV28</accession>
<proteinExistence type="predicted"/>